<reference evidence="1" key="1">
    <citation type="journal article" date="2014" name="Int. J. Syst. Evol. Microbiol.">
        <title>Complete genome sequence of Corynebacterium casei LMG S-19264T (=DSM 44701T), isolated from a smear-ripened cheese.</title>
        <authorList>
            <consortium name="US DOE Joint Genome Institute (JGI-PGF)"/>
            <person name="Walter F."/>
            <person name="Albersmeier A."/>
            <person name="Kalinowski J."/>
            <person name="Ruckert C."/>
        </authorList>
    </citation>
    <scope>NUCLEOTIDE SEQUENCE</scope>
    <source>
        <strain evidence="1">JCM 17251</strain>
    </source>
</reference>
<comment type="caution">
    <text evidence="1">The sequence shown here is derived from an EMBL/GenBank/DDBJ whole genome shotgun (WGS) entry which is preliminary data.</text>
</comment>
<dbReference type="AlphaFoldDB" id="A0A918D1S3"/>
<gene>
    <name evidence="1" type="ORF">GCM10007971_18900</name>
</gene>
<accession>A0A918D1S3</accession>
<evidence type="ECO:0000313" key="1">
    <source>
        <dbReference type="EMBL" id="GGN57679.1"/>
    </source>
</evidence>
<dbReference type="Proteomes" id="UP000624041">
    <property type="component" value="Unassembled WGS sequence"/>
</dbReference>
<dbReference type="EMBL" id="BMOS01000011">
    <property type="protein sequence ID" value="GGN57679.1"/>
    <property type="molecule type" value="Genomic_DNA"/>
</dbReference>
<reference evidence="1" key="2">
    <citation type="submission" date="2020-09" db="EMBL/GenBank/DDBJ databases">
        <authorList>
            <person name="Sun Q."/>
            <person name="Ohkuma M."/>
        </authorList>
    </citation>
    <scope>NUCLEOTIDE SEQUENCE</scope>
    <source>
        <strain evidence="1">JCM 17251</strain>
    </source>
</reference>
<name>A0A918D1S3_9BACI</name>
<evidence type="ECO:0008006" key="3">
    <source>
        <dbReference type="Google" id="ProtNLM"/>
    </source>
</evidence>
<organism evidence="1 2">
    <name type="scientific">Oceanobacillus indicireducens</name>
    <dbReference type="NCBI Taxonomy" id="1004261"/>
    <lineage>
        <taxon>Bacteria</taxon>
        <taxon>Bacillati</taxon>
        <taxon>Bacillota</taxon>
        <taxon>Bacilli</taxon>
        <taxon>Bacillales</taxon>
        <taxon>Bacillaceae</taxon>
        <taxon>Oceanobacillus</taxon>
    </lineage>
</organism>
<proteinExistence type="predicted"/>
<protein>
    <recommendedName>
        <fullName evidence="3">Ribosomal protein L7/L12 C-terminal domain-containing protein</fullName>
    </recommendedName>
</protein>
<evidence type="ECO:0000313" key="2">
    <source>
        <dbReference type="Proteomes" id="UP000624041"/>
    </source>
</evidence>
<sequence length="74" mass="8532">MNGVLLLLIYGQSKQINRLEEQNKQSLHIENDEEFIQSVKEKIATVGDVKTVKYVREEKGLSLIDAKKFVDQLK</sequence>
<keyword evidence="2" id="KW-1185">Reference proteome</keyword>
<dbReference type="RefSeq" id="WP_156855340.1">
    <property type="nucleotide sequence ID" value="NZ_BMOS01000011.1"/>
</dbReference>